<evidence type="ECO:0000313" key="7">
    <source>
        <dbReference type="EMBL" id="QNE16586.1"/>
    </source>
</evidence>
<accession>A0A7G6WRH1</accession>
<dbReference type="Gene3D" id="2.40.10.10">
    <property type="entry name" value="Trypsin-like serine proteases"/>
    <property type="match status" value="2"/>
</dbReference>
<dbReference type="EMBL" id="CP043661">
    <property type="protein sequence ID" value="QNE16586.1"/>
    <property type="molecule type" value="Genomic_DNA"/>
</dbReference>
<dbReference type="PRINTS" id="PR00839">
    <property type="entry name" value="V8PROTEASE"/>
</dbReference>
<dbReference type="InterPro" id="IPR043504">
    <property type="entry name" value="Peptidase_S1_PA_chymotrypsin"/>
</dbReference>
<dbReference type="InterPro" id="IPR009003">
    <property type="entry name" value="Peptidase_S1_PA"/>
</dbReference>
<sequence length="605" mass="64525">MWTETDLIEIIHEFPAVANEALHAIQQGDGKPPDLDSFNAAAAVLNTDAAELCVNLLQSTGFSDAFVQALLARGIEVDTDVPENARINLAGMADFLQRARTFRCRVEVDDTFRGTGCLVGPGLVLTAWHVVRVQGPGVEQNPEPKVTVVLADGSKHPAGVPPSYASPCGDREWINEAPHADSDVLDRHDVALLALRTPAARHLGFAHLPPVPPAVVSRSKLYLLDFPKGQDEQLGEGTTWKIRKVTARMRHDIETAEGSSGGACFNSRFELFGLHQGRQQRGPGRNGGKLDDGRLVPLSLFAADVAELIGKDIAPLELWHLDGENSQLVIGRDLFVSAVAAAGQDDSRVRGVRVKRRNVSSGDETGLGFSYRILNELLLRRGGEHLAVRIPLDEPVSDLVSDIFQRVQSAGVAMNAIPSPGGVDPGQAAAEAAARDQANRLAAAVNEAATKTGRTVWFFVDNPSVPLSEPARLHLEGFVASCLVQPRIRLVIAGLETLPLAGLEFSGPDAARADGPPADGGSGPPGLVVDYVGGFTRQDVLNCLTRAAESLAGQADQQSIEAMTQVALVGSEKFNGVYRDATLSTVVTRLQPYLQVLRESAGTTI</sequence>
<comment type="similarity">
    <text evidence="1 6">Belongs to the peptidase S1B family.</text>
</comment>
<dbReference type="InterPro" id="IPR008256">
    <property type="entry name" value="Peptidase_S1B"/>
</dbReference>
<protein>
    <recommendedName>
        <fullName evidence="6">Serine protease</fullName>
        <ecNumber evidence="6">3.4.21.-</ecNumber>
    </recommendedName>
</protein>
<evidence type="ECO:0000256" key="2">
    <source>
        <dbReference type="ARBA" id="ARBA00022670"/>
    </source>
</evidence>
<dbReference type="RefSeq" id="WP_185445122.1">
    <property type="nucleotide sequence ID" value="NZ_CP043661.1"/>
</dbReference>
<dbReference type="Proteomes" id="UP000515563">
    <property type="component" value="Chromosome"/>
</dbReference>
<evidence type="ECO:0000256" key="3">
    <source>
        <dbReference type="ARBA" id="ARBA00022729"/>
    </source>
</evidence>
<organism evidence="7 8">
    <name type="scientific">Kribbella qitaiheensis</name>
    <dbReference type="NCBI Taxonomy" id="1544730"/>
    <lineage>
        <taxon>Bacteria</taxon>
        <taxon>Bacillati</taxon>
        <taxon>Actinomycetota</taxon>
        <taxon>Actinomycetes</taxon>
        <taxon>Propionibacteriales</taxon>
        <taxon>Kribbellaceae</taxon>
        <taxon>Kribbella</taxon>
    </lineage>
</organism>
<dbReference type="SUPFAM" id="SSF50494">
    <property type="entry name" value="Trypsin-like serine proteases"/>
    <property type="match status" value="1"/>
</dbReference>
<evidence type="ECO:0000313" key="8">
    <source>
        <dbReference type="Proteomes" id="UP000515563"/>
    </source>
</evidence>
<evidence type="ECO:0000256" key="1">
    <source>
        <dbReference type="ARBA" id="ARBA00008764"/>
    </source>
</evidence>
<evidence type="ECO:0000256" key="5">
    <source>
        <dbReference type="ARBA" id="ARBA00022825"/>
    </source>
</evidence>
<gene>
    <name evidence="7" type="ORF">F1D05_00060</name>
</gene>
<dbReference type="AlphaFoldDB" id="A0A7G6WRH1"/>
<keyword evidence="4 6" id="KW-0378">Hydrolase</keyword>
<proteinExistence type="inferred from homology"/>
<dbReference type="GO" id="GO:0006508">
    <property type="term" value="P:proteolysis"/>
    <property type="evidence" value="ECO:0007669"/>
    <property type="project" value="UniProtKB-KW"/>
</dbReference>
<reference evidence="8" key="1">
    <citation type="submission" date="2019-09" db="EMBL/GenBank/DDBJ databases">
        <title>Antimicrobial potential of Antarctic Bacteria.</title>
        <authorList>
            <person name="Benaud N."/>
            <person name="Edwards R.J."/>
            <person name="Ferrari B.C."/>
        </authorList>
    </citation>
    <scope>NUCLEOTIDE SEQUENCE [LARGE SCALE GENOMIC DNA]</scope>
    <source>
        <strain evidence="8">SPB151</strain>
    </source>
</reference>
<dbReference type="EC" id="3.4.21.-" evidence="6"/>
<evidence type="ECO:0000256" key="4">
    <source>
        <dbReference type="ARBA" id="ARBA00022801"/>
    </source>
</evidence>
<dbReference type="KEGG" id="kqi:F1D05_00060"/>
<keyword evidence="2 6" id="KW-0645">Protease</keyword>
<dbReference type="GO" id="GO:0008236">
    <property type="term" value="F:serine-type peptidase activity"/>
    <property type="evidence" value="ECO:0007669"/>
    <property type="project" value="UniProtKB-KW"/>
</dbReference>
<keyword evidence="8" id="KW-1185">Reference proteome</keyword>
<dbReference type="Pfam" id="PF13365">
    <property type="entry name" value="Trypsin_2"/>
    <property type="match status" value="1"/>
</dbReference>
<name>A0A7G6WRH1_9ACTN</name>
<reference evidence="7 8" key="2">
    <citation type="journal article" date="2020" name="Microbiol. Resour. Announc.">
        <title>Antarctic desert soil bacteria exhibit high novel natural product potential, evaluated through long-read genome sequencing and comparative genomics.</title>
        <authorList>
            <person name="Benaud N."/>
            <person name="Edwards R.J."/>
            <person name="Amos T.G."/>
            <person name="D'Agostino P.M."/>
            <person name="Gutierrez-Chavez C."/>
            <person name="Montgomery K."/>
            <person name="Nicetic I."/>
            <person name="Ferrari B.C."/>
        </authorList>
    </citation>
    <scope>NUCLEOTIDE SEQUENCE [LARGE SCALE GENOMIC DNA]</scope>
    <source>
        <strain evidence="7 8">SPB151</strain>
    </source>
</reference>
<keyword evidence="3" id="KW-0732">Signal</keyword>
<keyword evidence="5 6" id="KW-0720">Serine protease</keyword>
<evidence type="ECO:0000256" key="6">
    <source>
        <dbReference type="RuleBase" id="RU004296"/>
    </source>
</evidence>